<dbReference type="InterPro" id="IPR018062">
    <property type="entry name" value="HTH_AraC-typ_CS"/>
</dbReference>
<keyword evidence="1" id="KW-0805">Transcription regulation</keyword>
<reference evidence="5 6" key="1">
    <citation type="submission" date="2019-06" db="EMBL/GenBank/DDBJ databases">
        <authorList>
            <person name="Li M."/>
        </authorList>
    </citation>
    <scope>NUCLEOTIDE SEQUENCE [LARGE SCALE GENOMIC DNA]</scope>
    <source>
        <strain evidence="5 6">BGMRC2036</strain>
    </source>
</reference>
<dbReference type="PROSITE" id="PS01124">
    <property type="entry name" value="HTH_ARAC_FAMILY_2"/>
    <property type="match status" value="1"/>
</dbReference>
<evidence type="ECO:0000259" key="4">
    <source>
        <dbReference type="PROSITE" id="PS01124"/>
    </source>
</evidence>
<keyword evidence="6" id="KW-1185">Reference proteome</keyword>
<dbReference type="InterPro" id="IPR018060">
    <property type="entry name" value="HTH_AraC"/>
</dbReference>
<keyword evidence="3" id="KW-0804">Transcription</keyword>
<evidence type="ECO:0000313" key="6">
    <source>
        <dbReference type="Proteomes" id="UP000318801"/>
    </source>
</evidence>
<dbReference type="GO" id="GO:0003700">
    <property type="term" value="F:DNA-binding transcription factor activity"/>
    <property type="evidence" value="ECO:0007669"/>
    <property type="project" value="InterPro"/>
</dbReference>
<name>A0A506U0F3_9HYPH</name>
<dbReference type="PANTHER" id="PTHR46796:SF14">
    <property type="entry name" value="TRANSCRIPTIONAL REGULATORY PROTEIN"/>
    <property type="match status" value="1"/>
</dbReference>
<dbReference type="InterPro" id="IPR009057">
    <property type="entry name" value="Homeodomain-like_sf"/>
</dbReference>
<dbReference type="Proteomes" id="UP000318801">
    <property type="component" value="Unassembled WGS sequence"/>
</dbReference>
<evidence type="ECO:0000256" key="3">
    <source>
        <dbReference type="ARBA" id="ARBA00023163"/>
    </source>
</evidence>
<sequence length="302" mass="32922">MPQNVVSGIAPQKDKAIDAFGCPFSKLSTSQSLHGGNISFFRKSAEDEHLSQVATDASNRGFAIGVSMAGGHRRRIFHAHHAASFVFPQDAFYIRNLADPYKADLAGPFDFLLLEISPAALQNIAEESDLATVSELQLKTAETDTVLASLVKAMAPAIENPGESSRLFVDQLATTIGTHIVQRYGGAARKAAPDRKLSRAHEVLAKNLLSENLHGDISVLEVARACNLSRGYFIHAFRETTGMTPYQWLLNARVSRARELLRSSSLSLSEIAIACGFSDQSHFTRVFTRAIGATPGLWRRNN</sequence>
<dbReference type="EMBL" id="VHLG01000021">
    <property type="protein sequence ID" value="TPW26948.1"/>
    <property type="molecule type" value="Genomic_DNA"/>
</dbReference>
<evidence type="ECO:0000313" key="5">
    <source>
        <dbReference type="EMBL" id="TPW26948.1"/>
    </source>
</evidence>
<dbReference type="PRINTS" id="PR00032">
    <property type="entry name" value="HTHARAC"/>
</dbReference>
<dbReference type="InterPro" id="IPR020449">
    <property type="entry name" value="Tscrpt_reg_AraC-type_HTH"/>
</dbReference>
<proteinExistence type="predicted"/>
<evidence type="ECO:0000256" key="2">
    <source>
        <dbReference type="ARBA" id="ARBA00023125"/>
    </source>
</evidence>
<keyword evidence="2" id="KW-0238">DNA-binding</keyword>
<dbReference type="Gene3D" id="1.10.10.60">
    <property type="entry name" value="Homeodomain-like"/>
    <property type="match status" value="2"/>
</dbReference>
<feature type="domain" description="HTH araC/xylS-type" evidence="4">
    <location>
        <begin position="198"/>
        <end position="301"/>
    </location>
</feature>
<comment type="caution">
    <text evidence="5">The sequence shown here is derived from an EMBL/GenBank/DDBJ whole genome shotgun (WGS) entry which is preliminary data.</text>
</comment>
<protein>
    <submittedName>
        <fullName evidence="5">Helix-turn-helix transcriptional regulator</fullName>
    </submittedName>
</protein>
<dbReference type="AlphaFoldDB" id="A0A506U0F3"/>
<dbReference type="SUPFAM" id="SSF46689">
    <property type="entry name" value="Homeodomain-like"/>
    <property type="match status" value="2"/>
</dbReference>
<organism evidence="5 6">
    <name type="scientific">Martelella alba</name>
    <dbReference type="NCBI Taxonomy" id="2590451"/>
    <lineage>
        <taxon>Bacteria</taxon>
        <taxon>Pseudomonadati</taxon>
        <taxon>Pseudomonadota</taxon>
        <taxon>Alphaproteobacteria</taxon>
        <taxon>Hyphomicrobiales</taxon>
        <taxon>Aurantimonadaceae</taxon>
        <taxon>Martelella</taxon>
    </lineage>
</organism>
<dbReference type="InterPro" id="IPR050204">
    <property type="entry name" value="AraC_XylS_family_regulators"/>
</dbReference>
<dbReference type="PROSITE" id="PS00041">
    <property type="entry name" value="HTH_ARAC_FAMILY_1"/>
    <property type="match status" value="1"/>
</dbReference>
<dbReference type="PANTHER" id="PTHR46796">
    <property type="entry name" value="HTH-TYPE TRANSCRIPTIONAL ACTIVATOR RHAS-RELATED"/>
    <property type="match status" value="1"/>
</dbReference>
<accession>A0A506U0F3</accession>
<dbReference type="Pfam" id="PF12833">
    <property type="entry name" value="HTH_18"/>
    <property type="match status" value="1"/>
</dbReference>
<dbReference type="RefSeq" id="WP_141151049.1">
    <property type="nucleotide sequence ID" value="NZ_VHLG01000021.1"/>
</dbReference>
<dbReference type="OrthoDB" id="110167at2"/>
<gene>
    <name evidence="5" type="ORF">FJU08_21160</name>
</gene>
<evidence type="ECO:0000256" key="1">
    <source>
        <dbReference type="ARBA" id="ARBA00023015"/>
    </source>
</evidence>
<dbReference type="SMART" id="SM00342">
    <property type="entry name" value="HTH_ARAC"/>
    <property type="match status" value="1"/>
</dbReference>
<dbReference type="GO" id="GO:0043565">
    <property type="term" value="F:sequence-specific DNA binding"/>
    <property type="evidence" value="ECO:0007669"/>
    <property type="project" value="InterPro"/>
</dbReference>